<evidence type="ECO:0000313" key="3">
    <source>
        <dbReference type="EnsemblMetazoa" id="PPA24454.1"/>
    </source>
</evidence>
<feature type="chain" id="PRO_5043658045" evidence="2">
    <location>
        <begin position="17"/>
        <end position="119"/>
    </location>
</feature>
<sequence>MKVLLVLACTTVAVLAKPASPLDDILASTGLSIDQLKALFKAQKQQTSASSEELDGTESPEGTEVPSVESEEEVSPSPEGVLAARPRPEIRRRESKNERSLTVEPKTGETTPLSIFNIA</sequence>
<keyword evidence="2" id="KW-0732">Signal</keyword>
<feature type="region of interest" description="Disordered" evidence="1">
    <location>
        <begin position="42"/>
        <end position="119"/>
    </location>
</feature>
<dbReference type="Proteomes" id="UP000005239">
    <property type="component" value="Unassembled WGS sequence"/>
</dbReference>
<evidence type="ECO:0000256" key="1">
    <source>
        <dbReference type="SAM" id="MobiDB-lite"/>
    </source>
</evidence>
<feature type="compositionally biased region" description="Polar residues" evidence="1">
    <location>
        <begin position="108"/>
        <end position="119"/>
    </location>
</feature>
<feature type="compositionally biased region" description="Basic and acidic residues" evidence="1">
    <location>
        <begin position="86"/>
        <end position="101"/>
    </location>
</feature>
<feature type="compositionally biased region" description="Low complexity" evidence="1">
    <location>
        <begin position="59"/>
        <end position="68"/>
    </location>
</feature>
<name>A0A454XVV9_PRIPA</name>
<gene>
    <name evidence="3" type="primary">WBGene00114008</name>
</gene>
<proteinExistence type="predicted"/>
<keyword evidence="4" id="KW-1185">Reference proteome</keyword>
<dbReference type="AlphaFoldDB" id="A0A454XVV9"/>
<accession>A0A454XVV9</accession>
<reference evidence="3" key="2">
    <citation type="submission" date="2022-06" db="UniProtKB">
        <authorList>
            <consortium name="EnsemblMetazoa"/>
        </authorList>
    </citation>
    <scope>IDENTIFICATION</scope>
    <source>
        <strain evidence="3">PS312</strain>
    </source>
</reference>
<accession>A0A8R1YGS9</accession>
<organism evidence="3 4">
    <name type="scientific">Pristionchus pacificus</name>
    <name type="common">Parasitic nematode worm</name>
    <dbReference type="NCBI Taxonomy" id="54126"/>
    <lineage>
        <taxon>Eukaryota</taxon>
        <taxon>Metazoa</taxon>
        <taxon>Ecdysozoa</taxon>
        <taxon>Nematoda</taxon>
        <taxon>Chromadorea</taxon>
        <taxon>Rhabditida</taxon>
        <taxon>Rhabditina</taxon>
        <taxon>Diplogasteromorpha</taxon>
        <taxon>Diplogasteroidea</taxon>
        <taxon>Neodiplogasteridae</taxon>
        <taxon>Pristionchus</taxon>
    </lineage>
</organism>
<evidence type="ECO:0000313" key="4">
    <source>
        <dbReference type="Proteomes" id="UP000005239"/>
    </source>
</evidence>
<protein>
    <submittedName>
        <fullName evidence="3">Uncharacterized protein</fullName>
    </submittedName>
</protein>
<evidence type="ECO:0000256" key="2">
    <source>
        <dbReference type="SAM" id="SignalP"/>
    </source>
</evidence>
<dbReference type="EnsemblMetazoa" id="PPA24454.1">
    <property type="protein sequence ID" value="PPA24454.1"/>
    <property type="gene ID" value="WBGene00114008"/>
</dbReference>
<feature type="signal peptide" evidence="2">
    <location>
        <begin position="1"/>
        <end position="16"/>
    </location>
</feature>
<reference evidence="4" key="1">
    <citation type="journal article" date="2008" name="Nat. Genet.">
        <title>The Pristionchus pacificus genome provides a unique perspective on nematode lifestyle and parasitism.</title>
        <authorList>
            <person name="Dieterich C."/>
            <person name="Clifton S.W."/>
            <person name="Schuster L.N."/>
            <person name="Chinwalla A."/>
            <person name="Delehaunty K."/>
            <person name="Dinkelacker I."/>
            <person name="Fulton L."/>
            <person name="Fulton R."/>
            <person name="Godfrey J."/>
            <person name="Minx P."/>
            <person name="Mitreva M."/>
            <person name="Roeseler W."/>
            <person name="Tian H."/>
            <person name="Witte H."/>
            <person name="Yang S.P."/>
            <person name="Wilson R.K."/>
            <person name="Sommer R.J."/>
        </authorList>
    </citation>
    <scope>NUCLEOTIDE SEQUENCE [LARGE SCALE GENOMIC DNA]</scope>
    <source>
        <strain evidence="4">PS312</strain>
    </source>
</reference>
<feature type="compositionally biased region" description="Low complexity" evidence="1">
    <location>
        <begin position="75"/>
        <end position="85"/>
    </location>
</feature>